<dbReference type="Gene3D" id="2.170.130.10">
    <property type="entry name" value="TonB-dependent receptor, plug domain"/>
    <property type="match status" value="1"/>
</dbReference>
<name>A0A552UGG6_9SPHN</name>
<dbReference type="Pfam" id="PF00593">
    <property type="entry name" value="TonB_dep_Rec_b-barrel"/>
    <property type="match status" value="1"/>
</dbReference>
<dbReference type="NCBIfam" id="TIGR01782">
    <property type="entry name" value="TonB-Xanth-Caul"/>
    <property type="match status" value="1"/>
</dbReference>
<keyword evidence="9" id="KW-0675">Receptor</keyword>
<keyword evidence="10" id="KW-1185">Reference proteome</keyword>
<feature type="chain" id="PRO_5022111065" evidence="6">
    <location>
        <begin position="26"/>
        <end position="1038"/>
    </location>
</feature>
<dbReference type="InterPro" id="IPR037066">
    <property type="entry name" value="Plug_dom_sf"/>
</dbReference>
<evidence type="ECO:0000256" key="5">
    <source>
        <dbReference type="SAM" id="MobiDB-lite"/>
    </source>
</evidence>
<dbReference type="InterPro" id="IPR012910">
    <property type="entry name" value="Plug_dom"/>
</dbReference>
<keyword evidence="3" id="KW-0998">Cell outer membrane</keyword>
<feature type="signal peptide" evidence="6">
    <location>
        <begin position="1"/>
        <end position="25"/>
    </location>
</feature>
<dbReference type="PANTHER" id="PTHR40980:SF3">
    <property type="entry name" value="TONB-DEPENDENT RECEPTOR-LIKE BETA-BARREL DOMAIN-CONTAINING PROTEIN"/>
    <property type="match status" value="1"/>
</dbReference>
<accession>A0A552UGG6</accession>
<dbReference type="InterPro" id="IPR036942">
    <property type="entry name" value="Beta-barrel_TonB_sf"/>
</dbReference>
<sequence>MAGKFKAMLLCAAAAGTCLPATLYAQTVPAQPEPAKPSAAPTVSPSDTMSAPASAAETTAVADAAVEEDAETIVVTGFRASLEAAIGLKRDAITIRDSIVAEDIGKFPEANIAEALQRIPGVELLRDGNSNEGSTIQLRGLPSTFTVTTFNGSAVYTTSGGGIGNASRNFNYDVFPSELFGRADVYKAPLAELTEGGIAGVIDLRTPRPFDQKQEFTARYAASVNNNSQSGSNNPRGNALVSWRKGNFGILIAAAGARTTNGRAGFQSTGTYSASTTNAADRAAGAIPSPIAGAGAPEPLNFPYNIGNTYNYNFAAPGINLNGLTQQQVRNAILPRFFIVGVGRNERERFGSSGALQFKNDSLDISLDGLYSVVSDENRNADIRWPIRDSVNGTPANATNQLALIPLNVTVDANNNLQGTLGNVQFFSNSGFNEAKTKYKYGAFNIAYKATNSLKVSGQLALSQSRGRRNDVGLSMDSRQARQTITIDTTDPVFPTITTTANLLDPATYFANGTTAANGTVTGGPGYSGSYREEEDRLKSGRLVVDWDYGLFGVDGHLKTGFSYNENTKILENRATNNLYNSITIPGVGPYATATLAQRNAYITSFLKPLSTRDFVPGAPTTLPQEFLAFTPDFAYDTLDAVNANRAAPFNLGSTYRATETIKAAFIQSDFIFEVFGRRVRANAGVRYVDTKSDIDNNVLVGAAFVPNNRKGKYTAWLPSATITYDLTKNLIARAAIGKTFTRAAIQNIAASISLPAGGAGNLLLTAGNPDLQPEYSKSLDGSLEWYFAPGGILSVAYYKKTITGRANTSTEFIPFNELGIPAGIFTANIQAQLAADPTTPVEVRTPINLDRYTLNGIEIAYTQQFKFLPAPFDGLGAFASFTRVNTQGLCRIFPSRVGDAVTCNSALASRNRLLQNLVLDLNDVPDTTYQLGAYYEKGKFATRVTYNHKSEVATVGQGSVTDIGFQRINNARGYLDATVSYRFAKWLEVRVDAVNITNTKTYDFFRNVYGLYGDEQSRVEGATQNGRIITAGIRGSF</sequence>
<comment type="caution">
    <text evidence="9">The sequence shown here is derived from an EMBL/GenBank/DDBJ whole genome shotgun (WGS) entry which is preliminary data.</text>
</comment>
<dbReference type="Gene3D" id="2.40.170.20">
    <property type="entry name" value="TonB-dependent receptor, beta-barrel domain"/>
    <property type="match status" value="1"/>
</dbReference>
<proteinExistence type="inferred from homology"/>
<protein>
    <submittedName>
        <fullName evidence="9">TonB-dependent receptor</fullName>
    </submittedName>
</protein>
<reference evidence="9 10" key="1">
    <citation type="submission" date="2019-07" db="EMBL/GenBank/DDBJ databases">
        <title>Novel species isolated from glacier.</title>
        <authorList>
            <person name="Liu Q."/>
            <person name="Xin Y.-H."/>
        </authorList>
    </citation>
    <scope>NUCLEOTIDE SEQUENCE [LARGE SCALE GENOMIC DNA]</scope>
    <source>
        <strain evidence="9 10">LB1R16</strain>
    </source>
</reference>
<dbReference type="Proteomes" id="UP000317894">
    <property type="component" value="Unassembled WGS sequence"/>
</dbReference>
<comment type="subcellular location">
    <subcellularLocation>
        <location evidence="1 4">Cell outer membrane</location>
    </subcellularLocation>
</comment>
<dbReference type="PANTHER" id="PTHR40980">
    <property type="entry name" value="PLUG DOMAIN-CONTAINING PROTEIN"/>
    <property type="match status" value="1"/>
</dbReference>
<organism evidence="9 10">
    <name type="scientific">Glacieibacterium frigidum</name>
    <dbReference type="NCBI Taxonomy" id="2593303"/>
    <lineage>
        <taxon>Bacteria</taxon>
        <taxon>Pseudomonadati</taxon>
        <taxon>Pseudomonadota</taxon>
        <taxon>Alphaproteobacteria</taxon>
        <taxon>Sphingomonadales</taxon>
        <taxon>Sphingosinicellaceae</taxon>
        <taxon>Glacieibacterium</taxon>
    </lineage>
</organism>
<keyword evidence="4" id="KW-0798">TonB box</keyword>
<dbReference type="RefSeq" id="WP_143554863.1">
    <property type="nucleotide sequence ID" value="NZ_VJWA01000001.1"/>
</dbReference>
<dbReference type="InterPro" id="IPR000531">
    <property type="entry name" value="Beta-barrel_TonB"/>
</dbReference>
<dbReference type="EMBL" id="VJWA01000001">
    <property type="protein sequence ID" value="TRW17318.1"/>
    <property type="molecule type" value="Genomic_DNA"/>
</dbReference>
<gene>
    <name evidence="9" type="ORF">FMM06_03840</name>
</gene>
<dbReference type="GO" id="GO:0009279">
    <property type="term" value="C:cell outer membrane"/>
    <property type="evidence" value="ECO:0007669"/>
    <property type="project" value="UniProtKB-SubCell"/>
</dbReference>
<evidence type="ECO:0000256" key="2">
    <source>
        <dbReference type="ARBA" id="ARBA00023136"/>
    </source>
</evidence>
<evidence type="ECO:0000259" key="7">
    <source>
        <dbReference type="Pfam" id="PF00593"/>
    </source>
</evidence>
<evidence type="ECO:0000256" key="6">
    <source>
        <dbReference type="SAM" id="SignalP"/>
    </source>
</evidence>
<evidence type="ECO:0000313" key="10">
    <source>
        <dbReference type="Proteomes" id="UP000317894"/>
    </source>
</evidence>
<comment type="similarity">
    <text evidence="4">Belongs to the TonB-dependent receptor family.</text>
</comment>
<dbReference type="OrthoDB" id="5476657at2"/>
<feature type="region of interest" description="Disordered" evidence="5">
    <location>
        <begin position="31"/>
        <end position="55"/>
    </location>
</feature>
<evidence type="ECO:0000313" key="9">
    <source>
        <dbReference type="EMBL" id="TRW17318.1"/>
    </source>
</evidence>
<dbReference type="SUPFAM" id="SSF56935">
    <property type="entry name" value="Porins"/>
    <property type="match status" value="1"/>
</dbReference>
<feature type="domain" description="TonB-dependent receptor plug" evidence="8">
    <location>
        <begin position="90"/>
        <end position="201"/>
    </location>
</feature>
<evidence type="ECO:0000256" key="4">
    <source>
        <dbReference type="RuleBase" id="RU003357"/>
    </source>
</evidence>
<evidence type="ECO:0000256" key="3">
    <source>
        <dbReference type="ARBA" id="ARBA00023237"/>
    </source>
</evidence>
<keyword evidence="2 4" id="KW-0472">Membrane</keyword>
<keyword evidence="6" id="KW-0732">Signal</keyword>
<dbReference type="Pfam" id="PF07715">
    <property type="entry name" value="Plug"/>
    <property type="match status" value="1"/>
</dbReference>
<feature type="domain" description="TonB-dependent receptor-like beta-barrel" evidence="7">
    <location>
        <begin position="499"/>
        <end position="996"/>
    </location>
</feature>
<evidence type="ECO:0000259" key="8">
    <source>
        <dbReference type="Pfam" id="PF07715"/>
    </source>
</evidence>
<dbReference type="AlphaFoldDB" id="A0A552UGG6"/>
<dbReference type="InterPro" id="IPR010104">
    <property type="entry name" value="TonB_rcpt_bac"/>
</dbReference>
<evidence type="ECO:0000256" key="1">
    <source>
        <dbReference type="ARBA" id="ARBA00004442"/>
    </source>
</evidence>